<dbReference type="GO" id="GO:0017116">
    <property type="term" value="F:single-stranded DNA helicase activity"/>
    <property type="evidence" value="ECO:0007669"/>
    <property type="project" value="TreeGrafter"/>
</dbReference>
<dbReference type="InterPro" id="IPR018525">
    <property type="entry name" value="MCM_CS"/>
</dbReference>
<feature type="compositionally biased region" description="Acidic residues" evidence="11">
    <location>
        <begin position="351"/>
        <end position="367"/>
    </location>
</feature>
<dbReference type="PRINTS" id="PR01659">
    <property type="entry name" value="MCMPROTEIN3"/>
</dbReference>
<evidence type="ECO:0000313" key="13">
    <source>
        <dbReference type="Proteomes" id="UP000050791"/>
    </source>
</evidence>
<name>A0AA85BKT7_9TREM</name>
<feature type="region of interest" description="Disordered" evidence="11">
    <location>
        <begin position="346"/>
        <end position="406"/>
    </location>
</feature>
<dbReference type="InterPro" id="IPR001208">
    <property type="entry name" value="MCM_dom"/>
</dbReference>
<comment type="catalytic activity">
    <reaction evidence="10">
        <text>ATP + H2O = ADP + phosphate + H(+)</text>
        <dbReference type="Rhea" id="RHEA:13065"/>
        <dbReference type="ChEBI" id="CHEBI:15377"/>
        <dbReference type="ChEBI" id="CHEBI:15378"/>
        <dbReference type="ChEBI" id="CHEBI:30616"/>
        <dbReference type="ChEBI" id="CHEBI:43474"/>
        <dbReference type="ChEBI" id="CHEBI:456216"/>
        <dbReference type="EC" id="3.6.4.12"/>
    </reaction>
</comment>
<evidence type="ECO:0000256" key="6">
    <source>
        <dbReference type="ARBA" id="ARBA00022840"/>
    </source>
</evidence>
<dbReference type="GO" id="GO:0003697">
    <property type="term" value="F:single-stranded DNA binding"/>
    <property type="evidence" value="ECO:0007669"/>
    <property type="project" value="TreeGrafter"/>
</dbReference>
<dbReference type="SUPFAM" id="SSF52540">
    <property type="entry name" value="P-loop containing nucleoside triphosphate hydrolases"/>
    <property type="match status" value="1"/>
</dbReference>
<dbReference type="InterPro" id="IPR056575">
    <property type="entry name" value="WH_MCM3_C"/>
</dbReference>
<dbReference type="GO" id="GO:0005634">
    <property type="term" value="C:nucleus"/>
    <property type="evidence" value="ECO:0007669"/>
    <property type="project" value="UniProtKB-SubCell"/>
</dbReference>
<proteinExistence type="inferred from homology"/>
<evidence type="ECO:0000256" key="5">
    <source>
        <dbReference type="ARBA" id="ARBA00022806"/>
    </source>
</evidence>
<dbReference type="PANTHER" id="PTHR11630:SF46">
    <property type="entry name" value="DNA REPLICATION LICENSING FACTOR MCM3-RELATED"/>
    <property type="match status" value="1"/>
</dbReference>
<accession>A0AA85BKT7</accession>
<dbReference type="InterPro" id="IPR008046">
    <property type="entry name" value="Mcm3"/>
</dbReference>
<dbReference type="InterPro" id="IPR041562">
    <property type="entry name" value="MCM_lid"/>
</dbReference>
<dbReference type="Proteomes" id="UP000050791">
    <property type="component" value="Unassembled WGS sequence"/>
</dbReference>
<organism evidence="13 14">
    <name type="scientific">Schistosoma mattheei</name>
    <dbReference type="NCBI Taxonomy" id="31246"/>
    <lineage>
        <taxon>Eukaryota</taxon>
        <taxon>Metazoa</taxon>
        <taxon>Spiralia</taxon>
        <taxon>Lophotrochozoa</taxon>
        <taxon>Platyhelminthes</taxon>
        <taxon>Trematoda</taxon>
        <taxon>Digenea</taxon>
        <taxon>Strigeidida</taxon>
        <taxon>Schistosomatoidea</taxon>
        <taxon>Schistosomatidae</taxon>
        <taxon>Schistosoma</taxon>
    </lineage>
</organism>
<dbReference type="Pfam" id="PF17855">
    <property type="entry name" value="MCM_lid"/>
    <property type="match status" value="1"/>
</dbReference>
<comment type="subunit">
    <text evidence="10">Component of the MCM2-7 complex.</text>
</comment>
<dbReference type="GO" id="GO:0000727">
    <property type="term" value="P:double-strand break repair via break-induced replication"/>
    <property type="evidence" value="ECO:0007669"/>
    <property type="project" value="TreeGrafter"/>
</dbReference>
<keyword evidence="5 10" id="KW-0347">Helicase</keyword>
<feature type="region of interest" description="Disordered" evidence="11">
    <location>
        <begin position="192"/>
        <end position="217"/>
    </location>
</feature>
<comment type="subcellular location">
    <subcellularLocation>
        <location evidence="1 10">Nucleus</location>
    </subcellularLocation>
</comment>
<sequence>MGDPSVAKSQFLRFVLHIAHRAIATTGRGSSGVGLTAAVTTDMETGERSLEAGAMVLADRGIVCIDEFDKMSDIDRTAIHEVMEQGRVTISKAGIQAKLNARCSVLAAANPVYGKYDQYKTPMENIGLQDSLLSRFDLLFIVLDKADPDSDRAIAEHVLKIHRYRGPGEQEGEALQLHCATHLLTTGADPLTIVSQDDHDDDLDGNSSRRQEEDQVYEQQNEFLLPSRGRKQDQLTIKFLQKYIHVARQLKPQLTKEAASILAEKYCDLRAQEASETMSRPNRGEQNRMRRTQPITARSLETLIRLSTAHAKARMSKTVTKKDAEAAVQLISFVLFKEVLEKTRRKRDRNLDDDDDDKDSDEGENADGTERNHSQQPAKRRPVATGTDSAPDPNDPYAFTEDPTVTRTEPLAETVPISSALHQERTSQLSTMISRVFQERRVEQLTVTEITNVVQSRGGGFSQSDVRITLESMHKDNRIMLAGDDVWLI</sequence>
<evidence type="ECO:0000256" key="4">
    <source>
        <dbReference type="ARBA" id="ARBA00022801"/>
    </source>
</evidence>
<dbReference type="PRINTS" id="PR01657">
    <property type="entry name" value="MCMFAMILY"/>
</dbReference>
<dbReference type="InterPro" id="IPR031327">
    <property type="entry name" value="MCM"/>
</dbReference>
<evidence type="ECO:0000313" key="14">
    <source>
        <dbReference type="WBParaSite" id="SMTH1_61670.1"/>
    </source>
</evidence>
<evidence type="ECO:0000256" key="2">
    <source>
        <dbReference type="ARBA" id="ARBA00022705"/>
    </source>
</evidence>
<dbReference type="InterPro" id="IPR027417">
    <property type="entry name" value="P-loop_NTPase"/>
</dbReference>
<dbReference type="WBParaSite" id="SMTH1_61670.1">
    <property type="protein sequence ID" value="SMTH1_61670.1"/>
    <property type="gene ID" value="SMTH1_61670"/>
</dbReference>
<comment type="function">
    <text evidence="10">Acts as component of the MCM2-7 complex (MCM complex) which is the replicative helicase essential for 'once per cell cycle' DNA replication initiation and elongation in eukaryotic cells. The active ATPase sites in the MCM2-7 ring are formed through the interaction surfaces of two neighboring subunits such that a critical structure of a conserved arginine finger motif is provided in trans relative to the ATP-binding site of the Walker A box of the adjacent subunit. The six ATPase active sites, however, are likely to contribute differentially to the complex helicase activity.</text>
</comment>
<dbReference type="GO" id="GO:0042555">
    <property type="term" value="C:MCM complex"/>
    <property type="evidence" value="ECO:0007669"/>
    <property type="project" value="UniProtKB-UniRule"/>
</dbReference>
<evidence type="ECO:0000259" key="12">
    <source>
        <dbReference type="PROSITE" id="PS50051"/>
    </source>
</evidence>
<dbReference type="EC" id="3.6.4.12" evidence="10"/>
<evidence type="ECO:0000256" key="9">
    <source>
        <dbReference type="RuleBase" id="RU004070"/>
    </source>
</evidence>
<dbReference type="GO" id="GO:0016787">
    <property type="term" value="F:hydrolase activity"/>
    <property type="evidence" value="ECO:0007669"/>
    <property type="project" value="UniProtKB-KW"/>
</dbReference>
<evidence type="ECO:0000256" key="11">
    <source>
        <dbReference type="SAM" id="MobiDB-lite"/>
    </source>
</evidence>
<keyword evidence="8 10" id="KW-0539">Nucleus</keyword>
<dbReference type="SMART" id="SM00350">
    <property type="entry name" value="MCM"/>
    <property type="match status" value="1"/>
</dbReference>
<keyword evidence="7 9" id="KW-0238">DNA-binding</keyword>
<evidence type="ECO:0000256" key="7">
    <source>
        <dbReference type="ARBA" id="ARBA00023125"/>
    </source>
</evidence>
<evidence type="ECO:0000256" key="3">
    <source>
        <dbReference type="ARBA" id="ARBA00022741"/>
    </source>
</evidence>
<keyword evidence="4 10" id="KW-0378">Hydrolase</keyword>
<dbReference type="PROSITE" id="PS50051">
    <property type="entry name" value="MCM_2"/>
    <property type="match status" value="1"/>
</dbReference>
<comment type="similarity">
    <text evidence="9">Belongs to the MCM family.</text>
</comment>
<dbReference type="GO" id="GO:0005524">
    <property type="term" value="F:ATP binding"/>
    <property type="evidence" value="ECO:0007669"/>
    <property type="project" value="UniProtKB-UniRule"/>
</dbReference>
<feature type="domain" description="MCM C-terminal AAA(+) ATPase" evidence="12">
    <location>
        <begin position="1"/>
        <end position="158"/>
    </location>
</feature>
<evidence type="ECO:0000256" key="1">
    <source>
        <dbReference type="ARBA" id="ARBA00004123"/>
    </source>
</evidence>
<dbReference type="GO" id="GO:0006271">
    <property type="term" value="P:DNA strand elongation involved in DNA replication"/>
    <property type="evidence" value="ECO:0007669"/>
    <property type="project" value="TreeGrafter"/>
</dbReference>
<dbReference type="PANTHER" id="PTHR11630">
    <property type="entry name" value="DNA REPLICATION LICENSING FACTOR MCM FAMILY MEMBER"/>
    <property type="match status" value="1"/>
</dbReference>
<keyword evidence="6 9" id="KW-0067">ATP-binding</keyword>
<dbReference type="GO" id="GO:1902975">
    <property type="term" value="P:mitotic DNA replication initiation"/>
    <property type="evidence" value="ECO:0007669"/>
    <property type="project" value="TreeGrafter"/>
</dbReference>
<keyword evidence="3 9" id="KW-0547">Nucleotide-binding</keyword>
<evidence type="ECO:0000256" key="8">
    <source>
        <dbReference type="ARBA" id="ARBA00023242"/>
    </source>
</evidence>
<feature type="region of interest" description="Disordered" evidence="11">
    <location>
        <begin position="273"/>
        <end position="294"/>
    </location>
</feature>
<dbReference type="Pfam" id="PF00493">
    <property type="entry name" value="MCM"/>
    <property type="match status" value="1"/>
</dbReference>
<evidence type="ECO:0000256" key="10">
    <source>
        <dbReference type="RuleBase" id="RU368061"/>
    </source>
</evidence>
<protein>
    <recommendedName>
        <fullName evidence="10">DNA replication licensing factor MCM3</fullName>
        <ecNumber evidence="10">3.6.4.12</ecNumber>
    </recommendedName>
</protein>
<dbReference type="Pfam" id="PF23191">
    <property type="entry name" value="WHD_MCM3_C"/>
    <property type="match status" value="1"/>
</dbReference>
<dbReference type="PROSITE" id="PS00847">
    <property type="entry name" value="MCM_1"/>
    <property type="match status" value="1"/>
</dbReference>
<reference evidence="14" key="1">
    <citation type="submission" date="2023-11" db="UniProtKB">
        <authorList>
            <consortium name="WormBaseParasite"/>
        </authorList>
    </citation>
    <scope>IDENTIFICATION</scope>
</reference>
<keyword evidence="2 10" id="KW-0235">DNA replication</keyword>
<dbReference type="Gene3D" id="3.40.50.300">
    <property type="entry name" value="P-loop containing nucleotide triphosphate hydrolases"/>
    <property type="match status" value="1"/>
</dbReference>
<dbReference type="AlphaFoldDB" id="A0AA85BKT7"/>